<dbReference type="Pfam" id="PF02812">
    <property type="entry name" value="ELFV_dehydrog_N"/>
    <property type="match status" value="1"/>
</dbReference>
<evidence type="ECO:0000256" key="2">
    <source>
        <dbReference type="ARBA" id="ARBA00023002"/>
    </source>
</evidence>
<comment type="caution">
    <text evidence="6">The sequence shown here is derived from an EMBL/GenBank/DDBJ whole genome shotgun (WGS) entry which is preliminary data.</text>
</comment>
<dbReference type="InterPro" id="IPR006095">
    <property type="entry name" value="Glu/Leu/Phe/Val/Trp_DH"/>
</dbReference>
<evidence type="ECO:0000313" key="6">
    <source>
        <dbReference type="EMBL" id="MDW5598865.1"/>
    </source>
</evidence>
<dbReference type="Gene3D" id="3.40.50.10860">
    <property type="entry name" value="Leucine Dehydrogenase, chain A, domain 1"/>
    <property type="match status" value="1"/>
</dbReference>
<dbReference type="PRINTS" id="PR00082">
    <property type="entry name" value="GLFDHDRGNASE"/>
</dbReference>
<reference evidence="7" key="1">
    <citation type="submission" date="2023-07" db="EMBL/GenBank/DDBJ databases">
        <title>Conexibacter stalactiti sp. nov., isolated from stalactites in a lava cave and emended description of the genus Conexibacter.</title>
        <authorList>
            <person name="Lee S.D."/>
        </authorList>
    </citation>
    <scope>NUCLEOTIDE SEQUENCE [LARGE SCALE GENOMIC DNA]</scope>
    <source>
        <strain evidence="7">KCTC 39840</strain>
    </source>
</reference>
<evidence type="ECO:0000313" key="7">
    <source>
        <dbReference type="Proteomes" id="UP001284601"/>
    </source>
</evidence>
<comment type="similarity">
    <text evidence="1 4">Belongs to the Glu/Leu/Phe/Val dehydrogenases family.</text>
</comment>
<evidence type="ECO:0000256" key="4">
    <source>
        <dbReference type="RuleBase" id="RU004417"/>
    </source>
</evidence>
<accession>A0ABU4I2D8</accession>
<dbReference type="EMBL" id="JAWSTH010000203">
    <property type="protein sequence ID" value="MDW5598865.1"/>
    <property type="molecule type" value="Genomic_DNA"/>
</dbReference>
<name>A0ABU4I2D8_9ACTN</name>
<dbReference type="PANTHER" id="PTHR42722">
    <property type="entry name" value="LEUCINE DEHYDROGENASE"/>
    <property type="match status" value="1"/>
</dbReference>
<protein>
    <submittedName>
        <fullName evidence="6">Glu/Leu/Phe/Val dehydrogenase dimerization domain-containing protein</fullName>
    </submittedName>
</protein>
<dbReference type="SUPFAM" id="SSF51735">
    <property type="entry name" value="NAD(P)-binding Rossmann-fold domains"/>
    <property type="match status" value="1"/>
</dbReference>
<organism evidence="6 7">
    <name type="scientific">Conexibacter stalactiti</name>
    <dbReference type="NCBI Taxonomy" id="1940611"/>
    <lineage>
        <taxon>Bacteria</taxon>
        <taxon>Bacillati</taxon>
        <taxon>Actinomycetota</taxon>
        <taxon>Thermoleophilia</taxon>
        <taxon>Solirubrobacterales</taxon>
        <taxon>Conexibacteraceae</taxon>
        <taxon>Conexibacter</taxon>
    </lineage>
</organism>
<dbReference type="CDD" id="cd01075">
    <property type="entry name" value="NAD_bind_Leu_Phe_Val_DH"/>
    <property type="match status" value="1"/>
</dbReference>
<proteinExistence type="inferred from homology"/>
<dbReference type="InterPro" id="IPR016211">
    <property type="entry name" value="Glu/Phe/Leu/Val/Trp_DH_bac/arc"/>
</dbReference>
<feature type="domain" description="Glutamate/phenylalanine/leucine/valine/L-tryptophan dehydrogenase C-terminal" evidence="5">
    <location>
        <begin position="121"/>
        <end position="322"/>
    </location>
</feature>
<gene>
    <name evidence="6" type="ORF">R7226_31190</name>
</gene>
<dbReference type="Gene3D" id="3.40.50.720">
    <property type="entry name" value="NAD(P)-binding Rossmann-like Domain"/>
    <property type="match status" value="1"/>
</dbReference>
<evidence type="ECO:0000256" key="1">
    <source>
        <dbReference type="ARBA" id="ARBA00006382"/>
    </source>
</evidence>
<dbReference type="InterPro" id="IPR006097">
    <property type="entry name" value="Glu/Leu/Phe/Val/Trp_DH_dimer"/>
</dbReference>
<reference evidence="6 7" key="2">
    <citation type="submission" date="2023-10" db="EMBL/GenBank/DDBJ databases">
        <authorList>
            <person name="Han X.F."/>
        </authorList>
    </citation>
    <scope>NUCLEOTIDE SEQUENCE [LARGE SCALE GENOMIC DNA]</scope>
    <source>
        <strain evidence="6 7">KCTC 39840</strain>
    </source>
</reference>
<dbReference type="SMART" id="SM00839">
    <property type="entry name" value="ELFV_dehydrog"/>
    <property type="match status" value="1"/>
</dbReference>
<dbReference type="SUPFAM" id="SSF53223">
    <property type="entry name" value="Aminoacid dehydrogenase-like, N-terminal domain"/>
    <property type="match status" value="1"/>
</dbReference>
<dbReference type="InterPro" id="IPR006096">
    <property type="entry name" value="Glu/Leu/Phe/Val/Trp_DH_C"/>
</dbReference>
<sequence length="323" mass="32889">MVAVHSTVRGPALGGCRVWSYDHPALAVRDALRLARAMTYKAACADQPLGGGKGVIALPPGIRLTGRLRRDALLDFGETVDQLDGRYVTAEDVGIASRDMAVIAEATRHVSGLATSRGGSGDPSPFTALGVEAALRTTAAQAFGDGSLKGRSVAVIGLGHVGSRVAARCARAGASLVLADVDPSKRALADRLGARWATPARALTAKVDLLSPCALGGLLDEAVVPRLRCRAIAGAANNQLATDAVAGQLAARGIVWAPDFVVSAGGIVNIAVELEPSGYDAAVARRRVRAIGDTLAEIFAAADSAGTTPLAAALALGEQRLAP</sequence>
<dbReference type="InterPro" id="IPR036291">
    <property type="entry name" value="NAD(P)-bd_dom_sf"/>
</dbReference>
<dbReference type="PIRSF" id="PIRSF000188">
    <property type="entry name" value="Phe_leu_dh"/>
    <property type="match status" value="1"/>
</dbReference>
<keyword evidence="7" id="KW-1185">Reference proteome</keyword>
<keyword evidence="2 4" id="KW-0560">Oxidoreductase</keyword>
<dbReference type="InterPro" id="IPR046346">
    <property type="entry name" value="Aminoacid_DH-like_N_sf"/>
</dbReference>
<dbReference type="Proteomes" id="UP001284601">
    <property type="component" value="Unassembled WGS sequence"/>
</dbReference>
<evidence type="ECO:0000259" key="5">
    <source>
        <dbReference type="SMART" id="SM00839"/>
    </source>
</evidence>
<evidence type="ECO:0000256" key="3">
    <source>
        <dbReference type="ARBA" id="ARBA00023027"/>
    </source>
</evidence>
<dbReference type="PANTHER" id="PTHR42722:SF1">
    <property type="entry name" value="VALINE DEHYDROGENASE"/>
    <property type="match status" value="1"/>
</dbReference>
<dbReference type="Pfam" id="PF00208">
    <property type="entry name" value="ELFV_dehydrog"/>
    <property type="match status" value="1"/>
</dbReference>
<keyword evidence="3" id="KW-0520">NAD</keyword>